<reference evidence="2 3" key="1">
    <citation type="submission" date="2024-02" db="EMBL/GenBank/DDBJ databases">
        <title>High-quality chromosome-scale genome assembly of Pensacola bahiagrass (Paspalum notatum Flugge var. saurae).</title>
        <authorList>
            <person name="Vega J.M."/>
            <person name="Podio M."/>
            <person name="Orjuela J."/>
            <person name="Siena L.A."/>
            <person name="Pessino S.C."/>
            <person name="Combes M.C."/>
            <person name="Mariac C."/>
            <person name="Albertini E."/>
            <person name="Pupilli F."/>
            <person name="Ortiz J.P.A."/>
            <person name="Leblanc O."/>
        </authorList>
    </citation>
    <scope>NUCLEOTIDE SEQUENCE [LARGE SCALE GENOMIC DNA]</scope>
    <source>
        <strain evidence="2">R1</strain>
        <tissue evidence="2">Leaf</tissue>
    </source>
</reference>
<dbReference type="SUPFAM" id="SSF54001">
    <property type="entry name" value="Cysteine proteinases"/>
    <property type="match status" value="1"/>
</dbReference>
<dbReference type="Pfam" id="PF08246">
    <property type="entry name" value="Inhibitor_I29"/>
    <property type="match status" value="1"/>
</dbReference>
<evidence type="ECO:0000259" key="1">
    <source>
        <dbReference type="SMART" id="SM00848"/>
    </source>
</evidence>
<dbReference type="AlphaFoldDB" id="A0AAQ3TKN9"/>
<keyword evidence="3" id="KW-1185">Reference proteome</keyword>
<dbReference type="InterPro" id="IPR038765">
    <property type="entry name" value="Papain-like_cys_pep_sf"/>
</dbReference>
<dbReference type="EMBL" id="CP144749">
    <property type="protein sequence ID" value="WVZ74853.1"/>
    <property type="molecule type" value="Genomic_DNA"/>
</dbReference>
<dbReference type="InterPro" id="IPR013201">
    <property type="entry name" value="Prot_inhib_I29"/>
</dbReference>
<protein>
    <recommendedName>
        <fullName evidence="1">Cathepsin propeptide inhibitor domain-containing protein</fullName>
    </recommendedName>
</protein>
<sequence length="219" mass="24744">MSLRALGALISHQLGVLSTRDSPSAGPRVGVAELRCREIMGDGAFGALTVVGFEAALLYCQEDESAVALSPHKKGNMFKDPAIRAKLTDKDGKVAWMKYNDYVNLRKKYPKLAEEEVLGMVRQRAAKEKVVKTLEHEDTKVDESVMRARFDEWIKEYGRSYRSEEEKASRYEAFKVNAMRADKLNALSRSGGARYATNIYGDWTEEEFSSMFPRQDDLD</sequence>
<name>A0AAQ3TKN9_PASNO</name>
<accession>A0AAQ3TKN9</accession>
<proteinExistence type="predicted"/>
<evidence type="ECO:0000313" key="2">
    <source>
        <dbReference type="EMBL" id="WVZ74853.1"/>
    </source>
</evidence>
<gene>
    <name evidence="2" type="ORF">U9M48_022977</name>
</gene>
<evidence type="ECO:0000313" key="3">
    <source>
        <dbReference type="Proteomes" id="UP001341281"/>
    </source>
</evidence>
<organism evidence="2 3">
    <name type="scientific">Paspalum notatum var. saurae</name>
    <dbReference type="NCBI Taxonomy" id="547442"/>
    <lineage>
        <taxon>Eukaryota</taxon>
        <taxon>Viridiplantae</taxon>
        <taxon>Streptophyta</taxon>
        <taxon>Embryophyta</taxon>
        <taxon>Tracheophyta</taxon>
        <taxon>Spermatophyta</taxon>
        <taxon>Magnoliopsida</taxon>
        <taxon>Liliopsida</taxon>
        <taxon>Poales</taxon>
        <taxon>Poaceae</taxon>
        <taxon>PACMAD clade</taxon>
        <taxon>Panicoideae</taxon>
        <taxon>Andropogonodae</taxon>
        <taxon>Paspaleae</taxon>
        <taxon>Paspalinae</taxon>
        <taxon>Paspalum</taxon>
    </lineage>
</organism>
<dbReference type="SMART" id="SM00848">
    <property type="entry name" value="Inhibitor_I29"/>
    <property type="match status" value="1"/>
</dbReference>
<dbReference type="Proteomes" id="UP001341281">
    <property type="component" value="Chromosome 05"/>
</dbReference>
<dbReference type="Gene3D" id="1.10.287.2250">
    <property type="match status" value="1"/>
</dbReference>
<feature type="domain" description="Cathepsin propeptide inhibitor" evidence="1">
    <location>
        <begin position="150"/>
        <end position="208"/>
    </location>
</feature>